<dbReference type="Pfam" id="PF13557">
    <property type="entry name" value="Phenol_MetA_deg"/>
    <property type="match status" value="1"/>
</dbReference>
<feature type="chain" id="PRO_5015963629" evidence="1">
    <location>
        <begin position="21"/>
        <end position="265"/>
    </location>
</feature>
<dbReference type="Proteomes" id="UP000249082">
    <property type="component" value="Unassembled WGS sequence"/>
</dbReference>
<keyword evidence="1" id="KW-0732">Signal</keyword>
<gene>
    <name evidence="2" type="ORF">DI555_01815</name>
</gene>
<evidence type="ECO:0000313" key="2">
    <source>
        <dbReference type="EMBL" id="PZQ57676.1"/>
    </source>
</evidence>
<protein>
    <submittedName>
        <fullName evidence="2">Transporter</fullName>
    </submittedName>
</protein>
<feature type="signal peptide" evidence="1">
    <location>
        <begin position="1"/>
        <end position="20"/>
    </location>
</feature>
<accession>A0A2W5NW23</accession>
<comment type="caution">
    <text evidence="2">The sequence shown here is derived from an EMBL/GenBank/DDBJ whole genome shotgun (WGS) entry which is preliminary data.</text>
</comment>
<organism evidence="2 3">
    <name type="scientific">Novosphingobium pentaromativorans</name>
    <dbReference type="NCBI Taxonomy" id="205844"/>
    <lineage>
        <taxon>Bacteria</taxon>
        <taxon>Pseudomonadati</taxon>
        <taxon>Pseudomonadota</taxon>
        <taxon>Alphaproteobacteria</taxon>
        <taxon>Sphingomonadales</taxon>
        <taxon>Sphingomonadaceae</taxon>
        <taxon>Novosphingobium</taxon>
    </lineage>
</organism>
<evidence type="ECO:0000313" key="3">
    <source>
        <dbReference type="Proteomes" id="UP000249082"/>
    </source>
</evidence>
<name>A0A2W5NW23_9SPHN</name>
<reference evidence="2 3" key="1">
    <citation type="submission" date="2017-08" db="EMBL/GenBank/DDBJ databases">
        <title>Infants hospitalized years apart are colonized by the same room-sourced microbial strains.</title>
        <authorList>
            <person name="Brooks B."/>
            <person name="Olm M.R."/>
            <person name="Firek B.A."/>
            <person name="Baker R."/>
            <person name="Thomas B.C."/>
            <person name="Morowitz M.J."/>
            <person name="Banfield J.F."/>
        </authorList>
    </citation>
    <scope>NUCLEOTIDE SEQUENCE [LARGE SCALE GENOMIC DNA]</scope>
    <source>
        <strain evidence="2">S2_005_002_R2_33</strain>
    </source>
</reference>
<evidence type="ECO:0000256" key="1">
    <source>
        <dbReference type="SAM" id="SignalP"/>
    </source>
</evidence>
<dbReference type="AlphaFoldDB" id="A0A2W5NW23"/>
<dbReference type="InterPro" id="IPR025737">
    <property type="entry name" value="FApF"/>
</dbReference>
<dbReference type="EMBL" id="QFPX01000001">
    <property type="protein sequence ID" value="PZQ57676.1"/>
    <property type="molecule type" value="Genomic_DNA"/>
</dbReference>
<sequence>MQFRTLLFFALMTAPTMAAAQDRDYCPDRPGIGTPACTMAPGRMSFETGLGDWTLSRDANQRDDVLLIGDFLMRVGIADHAEVQLGWSSLGFARSRDRRTGDVEHRSGTGDLMLALRRNLVNPDGSGFSAAVMPFVSLPTGREPIGAGDWGAGIQIPLSYELSPVISLEMVPEFDADVNEGGNGRHFAFGDVVGVSTPLSDAVTATAEYQFRTVREPGDHHSEHLSGLSLAWQTSDRFQFDIGANAGLDRDADDLEVYLGVSRRF</sequence>
<proteinExistence type="predicted"/>